<evidence type="ECO:0000259" key="6">
    <source>
        <dbReference type="Pfam" id="PF01258"/>
    </source>
</evidence>
<feature type="compositionally biased region" description="Basic and acidic residues" evidence="5">
    <location>
        <begin position="143"/>
        <end position="167"/>
    </location>
</feature>
<evidence type="ECO:0000313" key="7">
    <source>
        <dbReference type="EMBL" id="SHD76937.1"/>
    </source>
</evidence>
<protein>
    <submittedName>
        <fullName evidence="7">Transcriptional regulator, TraR/DksA family</fullName>
    </submittedName>
</protein>
<dbReference type="OrthoDB" id="9811543at2"/>
<keyword evidence="8" id="KW-1185">Reference proteome</keyword>
<dbReference type="InterPro" id="IPR020458">
    <property type="entry name" value="Znf_DskA_TraR_CS"/>
</dbReference>
<dbReference type="AlphaFoldDB" id="M1ZDN5"/>
<feature type="zinc finger region" description="dksA C4-type" evidence="4">
    <location>
        <begin position="92"/>
        <end position="116"/>
    </location>
</feature>
<dbReference type="PROSITE" id="PS51128">
    <property type="entry name" value="ZF_DKSA_2"/>
    <property type="match status" value="1"/>
</dbReference>
<dbReference type="InterPro" id="IPR000962">
    <property type="entry name" value="Znf_DskA_TraR"/>
</dbReference>
<dbReference type="Proteomes" id="UP000245423">
    <property type="component" value="Chromosome 1"/>
</dbReference>
<keyword evidence="1" id="KW-0479">Metal-binding</keyword>
<keyword evidence="3" id="KW-0862">Zinc</keyword>
<reference evidence="7 8" key="1">
    <citation type="submission" date="2016-11" db="EMBL/GenBank/DDBJ databases">
        <authorList>
            <person name="Manzoor S."/>
        </authorList>
    </citation>
    <scope>NUCLEOTIDE SEQUENCE [LARGE SCALE GENOMIC DNA]</scope>
    <source>
        <strain evidence="7">Clostridium ultunense strain Esp</strain>
    </source>
</reference>
<feature type="domain" description="Zinc finger DksA/TraR C4-type" evidence="6">
    <location>
        <begin position="89"/>
        <end position="120"/>
    </location>
</feature>
<dbReference type="PANTHER" id="PTHR33823">
    <property type="entry name" value="RNA POLYMERASE-BINDING TRANSCRIPTION FACTOR DKSA-RELATED"/>
    <property type="match status" value="1"/>
</dbReference>
<dbReference type="RefSeq" id="WP_005586143.1">
    <property type="nucleotide sequence ID" value="NZ_LT669839.1"/>
</dbReference>
<evidence type="ECO:0000256" key="1">
    <source>
        <dbReference type="ARBA" id="ARBA00022723"/>
    </source>
</evidence>
<dbReference type="SUPFAM" id="SSF109635">
    <property type="entry name" value="DnaK suppressor protein DksA, alpha-hairpin domain"/>
    <property type="match status" value="1"/>
</dbReference>
<evidence type="ECO:0000256" key="2">
    <source>
        <dbReference type="ARBA" id="ARBA00022771"/>
    </source>
</evidence>
<accession>M1ZDN5</accession>
<name>M1ZDN5_9FIRM</name>
<evidence type="ECO:0000256" key="4">
    <source>
        <dbReference type="PROSITE-ProRule" id="PRU00510"/>
    </source>
</evidence>
<feature type="region of interest" description="Disordered" evidence="5">
    <location>
        <begin position="130"/>
        <end position="186"/>
    </location>
</feature>
<dbReference type="NCBIfam" id="TIGR02890">
    <property type="entry name" value="bacill_yteA"/>
    <property type="match status" value="1"/>
</dbReference>
<dbReference type="HOGENOM" id="CLU_043144_1_0_9"/>
<dbReference type="Pfam" id="PF01258">
    <property type="entry name" value="zf-dskA_traR"/>
    <property type="match status" value="1"/>
</dbReference>
<evidence type="ECO:0000256" key="3">
    <source>
        <dbReference type="ARBA" id="ARBA00022833"/>
    </source>
</evidence>
<gene>
    <name evidence="7" type="ORF">CUESP1_1573</name>
</gene>
<keyword evidence="2" id="KW-0863">Zinc-finger</keyword>
<dbReference type="PROSITE" id="PS01102">
    <property type="entry name" value="ZF_DKSA_1"/>
    <property type="match status" value="1"/>
</dbReference>
<dbReference type="PANTHER" id="PTHR33823:SF4">
    <property type="entry name" value="GENERAL STRESS PROTEIN 16O"/>
    <property type="match status" value="1"/>
</dbReference>
<dbReference type="SUPFAM" id="SSF57716">
    <property type="entry name" value="Glucocorticoid receptor-like (DNA-binding domain)"/>
    <property type="match status" value="1"/>
</dbReference>
<dbReference type="InterPro" id="IPR037187">
    <property type="entry name" value="DnaK_N"/>
</dbReference>
<dbReference type="InterPro" id="IPR014240">
    <property type="entry name" value="YteA"/>
</dbReference>
<evidence type="ECO:0000313" key="8">
    <source>
        <dbReference type="Proteomes" id="UP000245423"/>
    </source>
</evidence>
<proteinExistence type="predicted"/>
<evidence type="ECO:0000256" key="5">
    <source>
        <dbReference type="SAM" id="MobiDB-lite"/>
    </source>
</evidence>
<dbReference type="GO" id="GO:0008270">
    <property type="term" value="F:zinc ion binding"/>
    <property type="evidence" value="ECO:0007669"/>
    <property type="project" value="UniProtKB-KW"/>
</dbReference>
<dbReference type="EMBL" id="LT669839">
    <property type="protein sequence ID" value="SHD76937.1"/>
    <property type="molecule type" value="Genomic_DNA"/>
</dbReference>
<dbReference type="Gene3D" id="1.20.120.910">
    <property type="entry name" value="DksA, coiled-coil domain"/>
    <property type="match status" value="1"/>
</dbReference>
<organism evidence="7 8">
    <name type="scientific">[Clostridium] ultunense Esp</name>
    <dbReference type="NCBI Taxonomy" id="1288971"/>
    <lineage>
        <taxon>Bacteria</taxon>
        <taxon>Bacillati</taxon>
        <taxon>Bacillota</taxon>
        <taxon>Tissierellia</taxon>
        <taxon>Tissierellales</taxon>
        <taxon>Tepidimicrobiaceae</taxon>
        <taxon>Schnuerera</taxon>
    </lineage>
</organism>
<sequence>MSKLTKKYFKERLYVEKKKLLNILEKMKNIEEFGAMDEYYTELSFYDNHPADLGTEVFMMEQDKGLIDKLNNTLYEIEKSIEALDKDNFGLCEACRKRIDEERLELIPYVKLCVDCANKKIPLDKKRQFRPEEEDSISPFSKSRSEGNALDREDSYQEVARYNRIDSDPSFTTGDDMGVYDEENSGVVEEVEKISQEYYDETNE</sequence>